<dbReference type="InParanoid" id="A0A409XU53"/>
<evidence type="ECO:0000256" key="1">
    <source>
        <dbReference type="SAM" id="MobiDB-lite"/>
    </source>
</evidence>
<evidence type="ECO:0000313" key="2">
    <source>
        <dbReference type="EMBL" id="PPQ94227.1"/>
    </source>
</evidence>
<accession>A0A409XU53</accession>
<comment type="caution">
    <text evidence="2">The sequence shown here is derived from an EMBL/GenBank/DDBJ whole genome shotgun (WGS) entry which is preliminary data.</text>
</comment>
<dbReference type="OrthoDB" id="3024029at2759"/>
<feature type="region of interest" description="Disordered" evidence="1">
    <location>
        <begin position="277"/>
        <end position="326"/>
    </location>
</feature>
<name>A0A409XU53_PSICY</name>
<dbReference type="EMBL" id="NHYD01000415">
    <property type="protein sequence ID" value="PPQ94227.1"/>
    <property type="molecule type" value="Genomic_DNA"/>
</dbReference>
<gene>
    <name evidence="2" type="ORF">CVT25_006653</name>
</gene>
<dbReference type="AlphaFoldDB" id="A0A409XU53"/>
<protein>
    <submittedName>
        <fullName evidence="2">Uncharacterized protein</fullName>
    </submittedName>
</protein>
<feature type="compositionally biased region" description="Basic and acidic residues" evidence="1">
    <location>
        <begin position="292"/>
        <end position="301"/>
    </location>
</feature>
<sequence>MTTPNMRQGSPVGTALVLAHKSAPAIVTLQGLERPLSSLAENVQKVMGAFYDVHRALIVHKGLPKGGIEQFKEAKHLFRTECESLRQVLQSGYRHAVDFASSCQRAPNDRHISAKRCQLSGKGVLRDFQEVNRVYDRDLQNFRSQEQDLKDHLTQKNKKGKWSDGFHYVSEGQSQSRSSTIDEHQDPKDARPEVVVTTLFSALDDVKSSLRDILAFWDNHTTFLTLVVNRQSNFPSPGDETKSTVEIWIRYQAALLQASSSISQSADAMSVDPSVVVMNGKARRRQTYPQGRVDRDDKPSMADRSSYPGGEDKSAGGKGSSPSGGWWRNLFGRFFHGH</sequence>
<organism evidence="2 3">
    <name type="scientific">Psilocybe cyanescens</name>
    <dbReference type="NCBI Taxonomy" id="93625"/>
    <lineage>
        <taxon>Eukaryota</taxon>
        <taxon>Fungi</taxon>
        <taxon>Dikarya</taxon>
        <taxon>Basidiomycota</taxon>
        <taxon>Agaricomycotina</taxon>
        <taxon>Agaricomycetes</taxon>
        <taxon>Agaricomycetidae</taxon>
        <taxon>Agaricales</taxon>
        <taxon>Agaricineae</taxon>
        <taxon>Strophariaceae</taxon>
        <taxon>Psilocybe</taxon>
    </lineage>
</organism>
<reference evidence="2 3" key="1">
    <citation type="journal article" date="2018" name="Evol. Lett.">
        <title>Horizontal gene cluster transfer increased hallucinogenic mushroom diversity.</title>
        <authorList>
            <person name="Reynolds H.T."/>
            <person name="Vijayakumar V."/>
            <person name="Gluck-Thaler E."/>
            <person name="Korotkin H.B."/>
            <person name="Matheny P.B."/>
            <person name="Slot J.C."/>
        </authorList>
    </citation>
    <scope>NUCLEOTIDE SEQUENCE [LARGE SCALE GENOMIC DNA]</scope>
    <source>
        <strain evidence="2 3">2631</strain>
    </source>
</reference>
<feature type="region of interest" description="Disordered" evidence="1">
    <location>
        <begin position="171"/>
        <end position="190"/>
    </location>
</feature>
<evidence type="ECO:0000313" key="3">
    <source>
        <dbReference type="Proteomes" id="UP000283269"/>
    </source>
</evidence>
<feature type="compositionally biased region" description="Basic and acidic residues" evidence="1">
    <location>
        <begin position="180"/>
        <end position="190"/>
    </location>
</feature>
<keyword evidence="3" id="KW-1185">Reference proteome</keyword>
<dbReference type="Proteomes" id="UP000283269">
    <property type="component" value="Unassembled WGS sequence"/>
</dbReference>
<proteinExistence type="predicted"/>